<dbReference type="OrthoDB" id="3831188at2"/>
<sequence length="131" mass="14189">MAASEPDPVRARHTTTRLLWACAVLTVLVAVFQLAGILSGNGEYDALAWVGVGVTAVCLLALVGIYCLCALDRLSLRTRVFRFDLFQVTTVLLLVAIVAGVLVPTRNTTALALLLPWGLTYWLHNLNQPAE</sequence>
<protein>
    <submittedName>
        <fullName evidence="2">Uncharacterized protein</fullName>
    </submittedName>
</protein>
<feature type="transmembrane region" description="Helical" evidence="1">
    <location>
        <begin position="83"/>
        <end position="103"/>
    </location>
</feature>
<keyword evidence="1" id="KW-1133">Transmembrane helix</keyword>
<dbReference type="RefSeq" id="WP_131363427.1">
    <property type="nucleotide sequence ID" value="NZ_SJKB01000013.1"/>
</dbReference>
<feature type="transmembrane region" description="Helical" evidence="1">
    <location>
        <begin position="18"/>
        <end position="40"/>
    </location>
</feature>
<evidence type="ECO:0000313" key="2">
    <source>
        <dbReference type="EMBL" id="TCC56206.1"/>
    </source>
</evidence>
<gene>
    <name evidence="2" type="ORF">E0H73_34195</name>
</gene>
<keyword evidence="1" id="KW-0812">Transmembrane</keyword>
<accession>A0A4R0KCY8</accession>
<evidence type="ECO:0000313" key="3">
    <source>
        <dbReference type="Proteomes" id="UP000291144"/>
    </source>
</evidence>
<keyword evidence="1" id="KW-0472">Membrane</keyword>
<name>A0A4R0KCY8_9ACTN</name>
<dbReference type="AlphaFoldDB" id="A0A4R0KCY8"/>
<reference evidence="2 3" key="1">
    <citation type="submission" date="2019-02" db="EMBL/GenBank/DDBJ databases">
        <title>Kribbella capetownensis sp. nov. and Kribbella speibonae sp. nov., isolated from soil.</title>
        <authorList>
            <person name="Curtis S.M."/>
            <person name="Norton I."/>
            <person name="Everest G.J."/>
            <person name="Meyers P.R."/>
        </authorList>
    </citation>
    <scope>NUCLEOTIDE SEQUENCE [LARGE SCALE GENOMIC DNA]</scope>
    <source>
        <strain evidence="2 3">NRRL B-24813</strain>
    </source>
</reference>
<proteinExistence type="predicted"/>
<dbReference type="EMBL" id="SJKB01000013">
    <property type="protein sequence ID" value="TCC56206.1"/>
    <property type="molecule type" value="Genomic_DNA"/>
</dbReference>
<feature type="transmembrane region" description="Helical" evidence="1">
    <location>
        <begin position="46"/>
        <end position="71"/>
    </location>
</feature>
<dbReference type="Proteomes" id="UP000291144">
    <property type="component" value="Unassembled WGS sequence"/>
</dbReference>
<evidence type="ECO:0000256" key="1">
    <source>
        <dbReference type="SAM" id="Phobius"/>
    </source>
</evidence>
<keyword evidence="3" id="KW-1185">Reference proteome</keyword>
<organism evidence="2 3">
    <name type="scientific">Kribbella pittospori</name>
    <dbReference type="NCBI Taxonomy" id="722689"/>
    <lineage>
        <taxon>Bacteria</taxon>
        <taxon>Bacillati</taxon>
        <taxon>Actinomycetota</taxon>
        <taxon>Actinomycetes</taxon>
        <taxon>Propionibacteriales</taxon>
        <taxon>Kribbellaceae</taxon>
        <taxon>Kribbella</taxon>
    </lineage>
</organism>
<comment type="caution">
    <text evidence="2">The sequence shown here is derived from an EMBL/GenBank/DDBJ whole genome shotgun (WGS) entry which is preliminary data.</text>
</comment>